<evidence type="ECO:0000313" key="3">
    <source>
        <dbReference type="Proteomes" id="UP000263753"/>
    </source>
</evidence>
<dbReference type="AlphaFoldDB" id="A0A3B7LWT6"/>
<feature type="transmembrane region" description="Helical" evidence="1">
    <location>
        <begin position="32"/>
        <end position="52"/>
    </location>
</feature>
<reference evidence="3" key="1">
    <citation type="submission" date="2018-09" db="EMBL/GenBank/DDBJ databases">
        <title>The complete genome of Acinetobacter sp. strain WCHAc010005.</title>
        <authorList>
            <person name="Hu Y."/>
            <person name="Long H."/>
            <person name="Feng Y."/>
            <person name="Zong Z."/>
        </authorList>
    </citation>
    <scope>NUCLEOTIDE SEQUENCE [LARGE SCALE GENOMIC DNA]</scope>
    <source>
        <strain evidence="3">WCHAc010005</strain>
    </source>
</reference>
<keyword evidence="1" id="KW-1133">Transmembrane helix</keyword>
<keyword evidence="1" id="KW-0812">Transmembrane</keyword>
<evidence type="ECO:0000313" key="2">
    <source>
        <dbReference type="EMBL" id="AXY56434.1"/>
    </source>
</evidence>
<sequence>MFAIFCIIAVIAVFFFDLYLRRNYMNIGTGEWLIYLVIFIFLFIGLTEDGFLTRLLNFEQQTNG</sequence>
<gene>
    <name evidence="2" type="ORF">CDG60_07530</name>
</gene>
<dbReference type="KEGG" id="achi:CDG60_07530"/>
<organism evidence="2 3">
    <name type="scientific">Acinetobacter chinensis</name>
    <dbReference type="NCBI Taxonomy" id="2004650"/>
    <lineage>
        <taxon>Bacteria</taxon>
        <taxon>Pseudomonadati</taxon>
        <taxon>Pseudomonadota</taxon>
        <taxon>Gammaproteobacteria</taxon>
        <taxon>Moraxellales</taxon>
        <taxon>Moraxellaceae</taxon>
        <taxon>Acinetobacter</taxon>
    </lineage>
</organism>
<proteinExistence type="predicted"/>
<protein>
    <submittedName>
        <fullName evidence="2">Uncharacterized protein</fullName>
    </submittedName>
</protein>
<evidence type="ECO:0000256" key="1">
    <source>
        <dbReference type="SAM" id="Phobius"/>
    </source>
</evidence>
<accession>A0A3B7LWT6</accession>
<name>A0A3B7LWT6_9GAMM</name>
<dbReference type="EMBL" id="CP032134">
    <property type="protein sequence ID" value="AXY56434.1"/>
    <property type="molecule type" value="Genomic_DNA"/>
</dbReference>
<dbReference type="Proteomes" id="UP000263753">
    <property type="component" value="Chromosome"/>
</dbReference>
<keyword evidence="1" id="KW-0472">Membrane</keyword>